<feature type="region of interest" description="Disordered" evidence="1">
    <location>
        <begin position="188"/>
        <end position="210"/>
    </location>
</feature>
<organism evidence="2">
    <name type="scientific">uncultured Mycobacteriales bacterium</name>
    <dbReference type="NCBI Taxonomy" id="581187"/>
    <lineage>
        <taxon>Bacteria</taxon>
        <taxon>Bacillati</taxon>
        <taxon>Actinomycetota</taxon>
        <taxon>Actinomycetes</taxon>
        <taxon>Mycobacteriales</taxon>
        <taxon>environmental samples</taxon>
    </lineage>
</organism>
<proteinExistence type="predicted"/>
<feature type="compositionally biased region" description="Polar residues" evidence="1">
    <location>
        <begin position="118"/>
        <end position="127"/>
    </location>
</feature>
<feature type="compositionally biased region" description="Pro residues" evidence="1">
    <location>
        <begin position="194"/>
        <end position="203"/>
    </location>
</feature>
<name>A0A6J4JYB9_9ACTN</name>
<protein>
    <submittedName>
        <fullName evidence="2">Alternative RNA polymerase sigma factor SigE</fullName>
    </submittedName>
</protein>
<reference evidence="2" key="1">
    <citation type="submission" date="2020-02" db="EMBL/GenBank/DDBJ databases">
        <authorList>
            <person name="Meier V. D."/>
        </authorList>
    </citation>
    <scope>NUCLEOTIDE SEQUENCE</scope>
    <source>
        <strain evidence="2">AVDCRST_MAG41</strain>
    </source>
</reference>
<dbReference type="EMBL" id="CADCTP010000413">
    <property type="protein sequence ID" value="CAA9290521.1"/>
    <property type="molecule type" value="Genomic_DNA"/>
</dbReference>
<accession>A0A6J4JYB9</accession>
<sequence>WRCSHRRSRRIPEVPSSTPRHPRGCRPPGTRWCGSTRRGSTGWPTGSPATSRTPRTSPRRRSSGSSGRWRTTRPARSRAGCTGSPPTSSWTWSAAGSGSGSTRCPTTPSGCRAGSAAPSRSTPRAPSTRTCRRRWTRCRRTSAPPSCSVTSRACRTRRSRPRWASSSAPSGPASTAAGCCCGRRWRTAHRGRPAAPPSRIPRPPPREVCR</sequence>
<feature type="non-terminal residue" evidence="2">
    <location>
        <position position="210"/>
    </location>
</feature>
<gene>
    <name evidence="2" type="ORF">AVDCRST_MAG41-4316</name>
</gene>
<evidence type="ECO:0000313" key="2">
    <source>
        <dbReference type="EMBL" id="CAA9290521.1"/>
    </source>
</evidence>
<feature type="compositionally biased region" description="Low complexity" evidence="1">
    <location>
        <begin position="84"/>
        <end position="102"/>
    </location>
</feature>
<feature type="compositionally biased region" description="Low complexity" evidence="1">
    <location>
        <begin position="162"/>
        <end position="176"/>
    </location>
</feature>
<evidence type="ECO:0000256" key="1">
    <source>
        <dbReference type="SAM" id="MobiDB-lite"/>
    </source>
</evidence>
<dbReference type="AlphaFoldDB" id="A0A6J4JYB9"/>
<feature type="non-terminal residue" evidence="2">
    <location>
        <position position="1"/>
    </location>
</feature>
<feature type="compositionally biased region" description="Low complexity" evidence="1">
    <location>
        <begin position="44"/>
        <end position="56"/>
    </location>
</feature>
<feature type="region of interest" description="Disordered" evidence="1">
    <location>
        <begin position="1"/>
        <end position="130"/>
    </location>
</feature>
<feature type="region of interest" description="Disordered" evidence="1">
    <location>
        <begin position="149"/>
        <end position="176"/>
    </location>
</feature>